<keyword evidence="2" id="KW-0472">Membrane</keyword>
<gene>
    <name evidence="3" type="ORF">G7Z17_g6722</name>
</gene>
<name>A0A9P5LG16_9HYPO</name>
<feature type="region of interest" description="Disordered" evidence="1">
    <location>
        <begin position="45"/>
        <end position="86"/>
    </location>
</feature>
<evidence type="ECO:0000256" key="2">
    <source>
        <dbReference type="SAM" id="Phobius"/>
    </source>
</evidence>
<evidence type="ECO:0000313" key="3">
    <source>
        <dbReference type="EMBL" id="KAF7548968.1"/>
    </source>
</evidence>
<reference evidence="3" key="1">
    <citation type="submission" date="2020-03" db="EMBL/GenBank/DDBJ databases">
        <title>Draft Genome Sequence of Cylindrodendrum hubeiense.</title>
        <authorList>
            <person name="Buettner E."/>
            <person name="Kellner H."/>
        </authorList>
    </citation>
    <scope>NUCLEOTIDE SEQUENCE</scope>
    <source>
        <strain evidence="3">IHI 201604</strain>
    </source>
</reference>
<feature type="transmembrane region" description="Helical" evidence="2">
    <location>
        <begin position="268"/>
        <end position="289"/>
    </location>
</feature>
<dbReference type="EMBL" id="JAANBB010000134">
    <property type="protein sequence ID" value="KAF7548968.1"/>
    <property type="molecule type" value="Genomic_DNA"/>
</dbReference>
<dbReference type="PANTHER" id="PTHR35043">
    <property type="entry name" value="TRANSCRIPTION FACTOR DOMAIN-CONTAINING PROTEIN"/>
    <property type="match status" value="1"/>
</dbReference>
<keyword evidence="2" id="KW-1133">Transmembrane helix</keyword>
<organism evidence="3 4">
    <name type="scientific">Cylindrodendrum hubeiense</name>
    <dbReference type="NCBI Taxonomy" id="595255"/>
    <lineage>
        <taxon>Eukaryota</taxon>
        <taxon>Fungi</taxon>
        <taxon>Dikarya</taxon>
        <taxon>Ascomycota</taxon>
        <taxon>Pezizomycotina</taxon>
        <taxon>Sordariomycetes</taxon>
        <taxon>Hypocreomycetidae</taxon>
        <taxon>Hypocreales</taxon>
        <taxon>Nectriaceae</taxon>
        <taxon>Cylindrodendrum</taxon>
    </lineage>
</organism>
<dbReference type="AlphaFoldDB" id="A0A9P5LG16"/>
<comment type="caution">
    <text evidence="3">The sequence shown here is derived from an EMBL/GenBank/DDBJ whole genome shotgun (WGS) entry which is preliminary data.</text>
</comment>
<dbReference type="PANTHER" id="PTHR35043:SF7">
    <property type="entry name" value="TRANSCRIPTION FACTOR DOMAIN-CONTAINING PROTEIN"/>
    <property type="match status" value="1"/>
</dbReference>
<feature type="transmembrane region" description="Helical" evidence="2">
    <location>
        <begin position="237"/>
        <end position="256"/>
    </location>
</feature>
<proteinExistence type="predicted"/>
<dbReference type="Proteomes" id="UP000722485">
    <property type="component" value="Unassembled WGS sequence"/>
</dbReference>
<keyword evidence="2" id="KW-0812">Transmembrane</keyword>
<sequence>MAVKEFSDSWYWRSQIRQFPGWEKWTLKQSFLLSMGAVAVNIDDEEESPGSQTANQENPSIKKEAGPGPDEIVASPQPPEAGPSAANATIRPRASWYSNASCSSVQQYRDTRFTSAALVEHLTRHRDSQGEDQTLPLRFDMFPDNDDISKRAKSDGMTKLITIGQTTYFAANALSRLALRVSLSLPEVATAGYVLCGIVTYAAWFGKPQGLEAPYQITVAVPDRFARDHHHTPGTRASLFGGLVLLLLCLGVYLAAWNYGFPTPVEAWLWRGSILVAWLMASLPAAGVYAPKSWKTGEGWFGYLGPMHWWLVGIFAMCKTVTWVVLFMSLRSAPKDVYESVGWSDYWISLG</sequence>
<evidence type="ECO:0000256" key="1">
    <source>
        <dbReference type="SAM" id="MobiDB-lite"/>
    </source>
</evidence>
<keyword evidence="4" id="KW-1185">Reference proteome</keyword>
<dbReference type="OrthoDB" id="3061561at2759"/>
<evidence type="ECO:0000313" key="4">
    <source>
        <dbReference type="Proteomes" id="UP000722485"/>
    </source>
</evidence>
<protein>
    <submittedName>
        <fullName evidence="3">Uncharacterized protein</fullName>
    </submittedName>
</protein>
<accession>A0A9P5LG16</accession>
<feature type="compositionally biased region" description="Polar residues" evidence="1">
    <location>
        <begin position="49"/>
        <end position="59"/>
    </location>
</feature>
<feature type="transmembrane region" description="Helical" evidence="2">
    <location>
        <begin position="309"/>
        <end position="330"/>
    </location>
</feature>